<dbReference type="RefSeq" id="WP_002845618.1">
    <property type="nucleotide sequence ID" value="NZ_FOVA01000002.1"/>
</dbReference>
<evidence type="ECO:0000313" key="1">
    <source>
        <dbReference type="EMBL" id="SUB61038.1"/>
    </source>
</evidence>
<dbReference type="Pfam" id="PF20765">
    <property type="entry name" value="Phage_tail_terminator_8"/>
    <property type="match status" value="1"/>
</dbReference>
<sequence>MITTLDIVKAVAIQIKGKFDAKVCIDKEQLQKYTSSNNCIYIEVTTLASEVATLFANTDSIVIDIAYYPLGAINKVELYEIESKIRCLFIRSLKIGRDYMHINSLTPDIVKDEVGWRLNVSLIGKLYNNMLETTFVDGKKISGTDKIEILDPVQVMTAVDLEVKDGE</sequence>
<evidence type="ECO:0000313" key="2">
    <source>
        <dbReference type="Proteomes" id="UP000255101"/>
    </source>
</evidence>
<protein>
    <submittedName>
        <fullName evidence="1">Uncharacterized protein</fullName>
    </submittedName>
</protein>
<dbReference type="InterPro" id="IPR049254">
    <property type="entry name" value="Phage_tail_terminator"/>
</dbReference>
<dbReference type="Proteomes" id="UP000255101">
    <property type="component" value="Unassembled WGS sequence"/>
</dbReference>
<proteinExistence type="predicted"/>
<organism evidence="1 2">
    <name type="scientific">Peptostreptococcus anaerobius</name>
    <dbReference type="NCBI Taxonomy" id="1261"/>
    <lineage>
        <taxon>Bacteria</taxon>
        <taxon>Bacillati</taxon>
        <taxon>Bacillota</taxon>
        <taxon>Clostridia</taxon>
        <taxon>Peptostreptococcales</taxon>
        <taxon>Peptostreptococcaceae</taxon>
        <taxon>Peptostreptococcus</taxon>
    </lineage>
</organism>
<dbReference type="AlphaFoldDB" id="A0A379CFR6"/>
<accession>A0A379CFR6</accession>
<reference evidence="1 2" key="1">
    <citation type="submission" date="2018-06" db="EMBL/GenBank/DDBJ databases">
        <authorList>
            <consortium name="Pathogen Informatics"/>
            <person name="Doyle S."/>
        </authorList>
    </citation>
    <scope>NUCLEOTIDE SEQUENCE [LARGE SCALE GENOMIC DNA]</scope>
    <source>
        <strain evidence="1 2">NCTC11460</strain>
    </source>
</reference>
<dbReference type="EMBL" id="UGTB01000004">
    <property type="protein sequence ID" value="SUB61038.1"/>
    <property type="molecule type" value="Genomic_DNA"/>
</dbReference>
<name>A0A379CFR6_9FIRM</name>
<gene>
    <name evidence="1" type="ORF">NCTC11460_00955</name>
</gene>